<accession>A0ABQ8IQB1</accession>
<proteinExistence type="predicted"/>
<evidence type="ECO:0000313" key="2">
    <source>
        <dbReference type="Proteomes" id="UP000887458"/>
    </source>
</evidence>
<reference evidence="1 2" key="1">
    <citation type="journal article" date="2018" name="J. Allergy Clin. Immunol.">
        <title>High-quality assembly of Dermatophagoides pteronyssinus genome and transcriptome reveals a wide range of novel allergens.</title>
        <authorList>
            <person name="Liu X.Y."/>
            <person name="Yang K.Y."/>
            <person name="Wang M.Q."/>
            <person name="Kwok J.S."/>
            <person name="Zeng X."/>
            <person name="Yang Z."/>
            <person name="Xiao X.J."/>
            <person name="Lau C.P."/>
            <person name="Li Y."/>
            <person name="Huang Z.M."/>
            <person name="Ba J.G."/>
            <person name="Yim A.K."/>
            <person name="Ouyang C.Y."/>
            <person name="Ngai S.M."/>
            <person name="Chan T.F."/>
            <person name="Leung E.L."/>
            <person name="Liu L."/>
            <person name="Liu Z.G."/>
            <person name="Tsui S.K."/>
        </authorList>
    </citation>
    <scope>NUCLEOTIDE SEQUENCE [LARGE SCALE GENOMIC DNA]</scope>
    <source>
        <strain evidence="1">Derp</strain>
    </source>
</reference>
<gene>
    <name evidence="1" type="ORF">DERP_006483</name>
</gene>
<evidence type="ECO:0000313" key="1">
    <source>
        <dbReference type="EMBL" id="KAH9412521.1"/>
    </source>
</evidence>
<name>A0ABQ8IQB1_DERPT</name>
<dbReference type="EMBL" id="NJHN03000129">
    <property type="protein sequence ID" value="KAH9412521.1"/>
    <property type="molecule type" value="Genomic_DNA"/>
</dbReference>
<keyword evidence="2" id="KW-1185">Reference proteome</keyword>
<organism evidence="1 2">
    <name type="scientific">Dermatophagoides pteronyssinus</name>
    <name type="common">European house dust mite</name>
    <dbReference type="NCBI Taxonomy" id="6956"/>
    <lineage>
        <taxon>Eukaryota</taxon>
        <taxon>Metazoa</taxon>
        <taxon>Ecdysozoa</taxon>
        <taxon>Arthropoda</taxon>
        <taxon>Chelicerata</taxon>
        <taxon>Arachnida</taxon>
        <taxon>Acari</taxon>
        <taxon>Acariformes</taxon>
        <taxon>Sarcoptiformes</taxon>
        <taxon>Astigmata</taxon>
        <taxon>Psoroptidia</taxon>
        <taxon>Analgoidea</taxon>
        <taxon>Pyroglyphidae</taxon>
        <taxon>Dermatophagoidinae</taxon>
        <taxon>Dermatophagoides</taxon>
    </lineage>
</organism>
<protein>
    <submittedName>
        <fullName evidence="1">Uncharacterized protein</fullName>
    </submittedName>
</protein>
<reference evidence="1 2" key="2">
    <citation type="journal article" date="2022" name="Mol. Biol. Evol.">
        <title>Comparative Genomics Reveals Insights into the Divergent Evolution of Astigmatic Mites and Household Pest Adaptations.</title>
        <authorList>
            <person name="Xiong Q."/>
            <person name="Wan A.T."/>
            <person name="Liu X."/>
            <person name="Fung C.S."/>
            <person name="Xiao X."/>
            <person name="Malainual N."/>
            <person name="Hou J."/>
            <person name="Wang L."/>
            <person name="Wang M."/>
            <person name="Yang K.Y."/>
            <person name="Cui Y."/>
            <person name="Leung E.L."/>
            <person name="Nong W."/>
            <person name="Shin S.K."/>
            <person name="Au S.W."/>
            <person name="Jeong K.Y."/>
            <person name="Chew F.T."/>
            <person name="Hui J.H."/>
            <person name="Leung T.F."/>
            <person name="Tungtrongchitr A."/>
            <person name="Zhong N."/>
            <person name="Liu Z."/>
            <person name="Tsui S.K."/>
        </authorList>
    </citation>
    <scope>NUCLEOTIDE SEQUENCE [LARGE SCALE GENOMIC DNA]</scope>
    <source>
        <strain evidence="1">Derp</strain>
    </source>
</reference>
<comment type="caution">
    <text evidence="1">The sequence shown here is derived from an EMBL/GenBank/DDBJ whole genome shotgun (WGS) entry which is preliminary data.</text>
</comment>
<sequence length="62" mass="7499">MDKLITDQIRRRKKKEKKRYALFKPVVVSGSNDDDDGGECDDRYRKHQKRFDNEKTTQLIKR</sequence>
<dbReference type="Proteomes" id="UP000887458">
    <property type="component" value="Unassembled WGS sequence"/>
</dbReference>